<evidence type="ECO:0000259" key="10">
    <source>
        <dbReference type="PROSITE" id="PS50928"/>
    </source>
</evidence>
<dbReference type="PROSITE" id="PS50928">
    <property type="entry name" value="ABC_TM1"/>
    <property type="match status" value="1"/>
</dbReference>
<evidence type="ECO:0000256" key="6">
    <source>
        <dbReference type="ARBA" id="ARBA00022989"/>
    </source>
</evidence>
<dbReference type="RefSeq" id="WP_235818196.1">
    <property type="nucleotide sequence ID" value="NZ_JBHEEK010000036.1"/>
</dbReference>
<feature type="transmembrane region" description="Helical" evidence="9">
    <location>
        <begin position="137"/>
        <end position="162"/>
    </location>
</feature>
<feature type="transmembrane region" description="Helical" evidence="9">
    <location>
        <begin position="28"/>
        <end position="52"/>
    </location>
</feature>
<evidence type="ECO:0000256" key="9">
    <source>
        <dbReference type="RuleBase" id="RU363032"/>
    </source>
</evidence>
<comment type="similarity">
    <text evidence="2 9">Belongs to the binding-protein-dependent transport system permease family.</text>
</comment>
<evidence type="ECO:0000256" key="2">
    <source>
        <dbReference type="ARBA" id="ARBA00009306"/>
    </source>
</evidence>
<organism evidence="11 12">
    <name type="scientific">Brucella thiophenivorans</name>
    <dbReference type="NCBI Taxonomy" id="571255"/>
    <lineage>
        <taxon>Bacteria</taxon>
        <taxon>Pseudomonadati</taxon>
        <taxon>Pseudomonadota</taxon>
        <taxon>Alphaproteobacteria</taxon>
        <taxon>Hyphomicrobiales</taxon>
        <taxon>Brucellaceae</taxon>
        <taxon>Brucella/Ochrobactrum group</taxon>
        <taxon>Brucella</taxon>
    </lineage>
</organism>
<keyword evidence="6 9" id="KW-1133">Transmembrane helix</keyword>
<dbReference type="PANTHER" id="PTHR43386:SF25">
    <property type="entry name" value="PEPTIDE ABC TRANSPORTER PERMEASE PROTEIN"/>
    <property type="match status" value="1"/>
</dbReference>
<dbReference type="InterPro" id="IPR035906">
    <property type="entry name" value="MetI-like_sf"/>
</dbReference>
<keyword evidence="12" id="KW-1185">Reference proteome</keyword>
<dbReference type="EMBL" id="NNRJ01000065">
    <property type="protein sequence ID" value="OYR08831.1"/>
    <property type="molecule type" value="Genomic_DNA"/>
</dbReference>
<evidence type="ECO:0000256" key="4">
    <source>
        <dbReference type="ARBA" id="ARBA00022475"/>
    </source>
</evidence>
<dbReference type="InterPro" id="IPR050366">
    <property type="entry name" value="BP-dependent_transpt_permease"/>
</dbReference>
<comment type="subcellular location">
    <subcellularLocation>
        <location evidence="1 9">Cell membrane</location>
        <topology evidence="1 9">Multi-pass membrane protein</topology>
    </subcellularLocation>
</comment>
<gene>
    <name evidence="11" type="ORF">CEV31_3936</name>
</gene>
<dbReference type="Pfam" id="PF00528">
    <property type="entry name" value="BPD_transp_1"/>
    <property type="match status" value="1"/>
</dbReference>
<feature type="transmembrane region" description="Helical" evidence="9">
    <location>
        <begin position="258"/>
        <end position="278"/>
    </location>
</feature>
<dbReference type="GO" id="GO:0055085">
    <property type="term" value="P:transmembrane transport"/>
    <property type="evidence" value="ECO:0007669"/>
    <property type="project" value="InterPro"/>
</dbReference>
<evidence type="ECO:0000256" key="8">
    <source>
        <dbReference type="ARBA" id="ARBA00025454"/>
    </source>
</evidence>
<dbReference type="SUPFAM" id="SSF161098">
    <property type="entry name" value="MetI-like"/>
    <property type="match status" value="1"/>
</dbReference>
<dbReference type="Pfam" id="PF12911">
    <property type="entry name" value="OppC_N"/>
    <property type="match status" value="1"/>
</dbReference>
<accession>A0A256F333</accession>
<evidence type="ECO:0000256" key="5">
    <source>
        <dbReference type="ARBA" id="ARBA00022692"/>
    </source>
</evidence>
<evidence type="ECO:0000256" key="1">
    <source>
        <dbReference type="ARBA" id="ARBA00004651"/>
    </source>
</evidence>
<feature type="transmembrane region" description="Helical" evidence="9">
    <location>
        <begin position="198"/>
        <end position="224"/>
    </location>
</feature>
<keyword evidence="5 9" id="KW-0812">Transmembrane</keyword>
<feature type="domain" description="ABC transmembrane type-1" evidence="10">
    <location>
        <begin position="89"/>
        <end position="278"/>
    </location>
</feature>
<protein>
    <submittedName>
        <fullName evidence="11">Binding-protein-dependent transport system inner membrane component family protein</fullName>
    </submittedName>
</protein>
<dbReference type="InterPro" id="IPR000515">
    <property type="entry name" value="MetI-like"/>
</dbReference>
<keyword evidence="7 9" id="KW-0472">Membrane</keyword>
<evidence type="ECO:0000256" key="3">
    <source>
        <dbReference type="ARBA" id="ARBA00022448"/>
    </source>
</evidence>
<evidence type="ECO:0000313" key="12">
    <source>
        <dbReference type="Proteomes" id="UP000215590"/>
    </source>
</evidence>
<dbReference type="InterPro" id="IPR025966">
    <property type="entry name" value="OppC_N"/>
</dbReference>
<evidence type="ECO:0000313" key="11">
    <source>
        <dbReference type="EMBL" id="OYR08831.1"/>
    </source>
</evidence>
<dbReference type="GO" id="GO:0005886">
    <property type="term" value="C:plasma membrane"/>
    <property type="evidence" value="ECO:0007669"/>
    <property type="project" value="UniProtKB-SubCell"/>
</dbReference>
<sequence length="292" mass="31348">MSVTPIPAAREQHSYWRTFRYHLAGEPLGIAGFILVAVVVLAVIFAPYLSAYEPGAISIRERFASPGMSHLLGTDHLGRDLFARMLYGGRAALLVALSATTISLIIGIVLGLISGYAPQWLDNVLLVVFDTIKSFPTVMLALAYVSLFGASAEAIITIVVLVSAPAYARIVRTQTLSLKSSEFIIAERSMGAGSMRILFIHILPNVIGPVLILASMDIPVVIGIEAGMSFLGLGMPPSIPSWGSMLNDGFTYIRETPWPAIAGGLPIIVATLGFTFLGEAMRDIFDPRSKSR</sequence>
<keyword evidence="4" id="KW-1003">Cell membrane</keyword>
<dbReference type="CDD" id="cd06261">
    <property type="entry name" value="TM_PBP2"/>
    <property type="match status" value="1"/>
</dbReference>
<feature type="transmembrane region" description="Helical" evidence="9">
    <location>
        <begin position="91"/>
        <end position="117"/>
    </location>
</feature>
<comment type="function">
    <text evidence="8">Probably part of an ABC transporter complex that could be involved in peptide import. Probably responsible for the translocation of the substrate across the membrane.</text>
</comment>
<name>A0A256F333_9HYPH</name>
<dbReference type="PANTHER" id="PTHR43386">
    <property type="entry name" value="OLIGOPEPTIDE TRANSPORT SYSTEM PERMEASE PROTEIN APPC"/>
    <property type="match status" value="1"/>
</dbReference>
<keyword evidence="3 9" id="KW-0813">Transport</keyword>
<evidence type="ECO:0000256" key="7">
    <source>
        <dbReference type="ARBA" id="ARBA00023136"/>
    </source>
</evidence>
<dbReference type="Gene3D" id="1.10.3720.10">
    <property type="entry name" value="MetI-like"/>
    <property type="match status" value="1"/>
</dbReference>
<dbReference type="Proteomes" id="UP000215590">
    <property type="component" value="Unassembled WGS sequence"/>
</dbReference>
<comment type="caution">
    <text evidence="11">The sequence shown here is derived from an EMBL/GenBank/DDBJ whole genome shotgun (WGS) entry which is preliminary data.</text>
</comment>
<reference evidence="11 12" key="1">
    <citation type="submission" date="2017-07" db="EMBL/GenBank/DDBJ databases">
        <title>Phylogenetic study on the rhizospheric bacterium Ochrobactrum sp. A44.</title>
        <authorList>
            <person name="Krzyzanowska D.M."/>
            <person name="Ossowicki A."/>
            <person name="Rajewska M."/>
            <person name="Maciag T."/>
            <person name="Kaczynski Z."/>
            <person name="Czerwicka M."/>
            <person name="Jafra S."/>
        </authorList>
    </citation>
    <scope>NUCLEOTIDE SEQUENCE [LARGE SCALE GENOMIC DNA]</scope>
    <source>
        <strain evidence="11 12">DSM 7216</strain>
    </source>
</reference>
<proteinExistence type="inferred from homology"/>
<dbReference type="AlphaFoldDB" id="A0A256F333"/>